<comment type="subcellular location">
    <subcellularLocation>
        <location evidence="1">Cell membrane</location>
        <topology evidence="1">Multi-pass membrane protein</topology>
    </subcellularLocation>
</comment>
<evidence type="ECO:0000256" key="3">
    <source>
        <dbReference type="ARBA" id="ARBA00022692"/>
    </source>
</evidence>
<keyword evidence="6" id="KW-0406">Ion transport</keyword>
<evidence type="ECO:0000313" key="11">
    <source>
        <dbReference type="EMBL" id="EWT04478.1"/>
    </source>
</evidence>
<name>W9GI38_9MICO</name>
<gene>
    <name evidence="11" type="ORF">N864_12810</name>
</gene>
<feature type="transmembrane region" description="Helical" evidence="10">
    <location>
        <begin position="85"/>
        <end position="108"/>
    </location>
</feature>
<comment type="catalytic activity">
    <reaction evidence="8">
        <text>fluoride(in) = fluoride(out)</text>
        <dbReference type="Rhea" id="RHEA:76159"/>
        <dbReference type="ChEBI" id="CHEBI:17051"/>
    </reaction>
    <physiologicalReaction direction="left-to-right" evidence="8">
        <dbReference type="Rhea" id="RHEA:76160"/>
    </physiologicalReaction>
</comment>
<keyword evidence="4 10" id="KW-1133">Transmembrane helix</keyword>
<feature type="transmembrane region" description="Helical" evidence="10">
    <location>
        <begin position="59"/>
        <end position="79"/>
    </location>
</feature>
<comment type="function">
    <text evidence="9">Fluoride-specific ion channel. Important for reducing fluoride concentration in the cell, thus reducing its toxicity.</text>
</comment>
<dbReference type="Pfam" id="PF02537">
    <property type="entry name" value="CRCB"/>
    <property type="match status" value="1"/>
</dbReference>
<accession>W9GI38</accession>
<evidence type="ECO:0000256" key="9">
    <source>
        <dbReference type="ARBA" id="ARBA00049940"/>
    </source>
</evidence>
<dbReference type="GO" id="GO:0005886">
    <property type="term" value="C:plasma membrane"/>
    <property type="evidence" value="ECO:0007669"/>
    <property type="project" value="UniProtKB-SubCell"/>
</dbReference>
<dbReference type="OrthoDB" id="4871886at2"/>
<reference evidence="12" key="1">
    <citation type="submission" date="2013-08" db="EMBL/GenBank/DDBJ databases">
        <title>Intrasporangium oryzae NRRL B-24470.</title>
        <authorList>
            <person name="Liu H."/>
            <person name="Wang G."/>
        </authorList>
    </citation>
    <scope>NUCLEOTIDE SEQUENCE [LARGE SCALE GENOMIC DNA]</scope>
    <source>
        <strain evidence="12">Q5-1</strain>
    </source>
</reference>
<evidence type="ECO:0000256" key="10">
    <source>
        <dbReference type="RuleBase" id="RU004340"/>
    </source>
</evidence>
<keyword evidence="6" id="KW-0407">Ion channel</keyword>
<organism evidence="11 12">
    <name type="scientific">Intrasporangium chromatireducens Q5-1</name>
    <dbReference type="NCBI Taxonomy" id="584657"/>
    <lineage>
        <taxon>Bacteria</taxon>
        <taxon>Bacillati</taxon>
        <taxon>Actinomycetota</taxon>
        <taxon>Actinomycetes</taxon>
        <taxon>Micrococcales</taxon>
        <taxon>Intrasporangiaceae</taxon>
        <taxon>Intrasporangium</taxon>
    </lineage>
</organism>
<sequence length="125" mass="12872">MRLLPVALGGAAGTLLRLMLTQGDTGHGWDTRMTVVNVVGAFLLGVTSQLRLRPEQRDLLMTGGLGALTSFSILAVAFVDGTQPAAAWIGMATSLLLGLVAALAGILLGRLLTDGADGFEPEVEA</sequence>
<proteinExistence type="inferred from homology"/>
<keyword evidence="12" id="KW-1185">Reference proteome</keyword>
<feature type="transmembrane region" description="Helical" evidence="10">
    <location>
        <begin position="33"/>
        <end position="52"/>
    </location>
</feature>
<keyword evidence="5 10" id="KW-0472">Membrane</keyword>
<protein>
    <recommendedName>
        <fullName evidence="10">Fluoride-specific ion channel</fullName>
    </recommendedName>
</protein>
<evidence type="ECO:0000256" key="2">
    <source>
        <dbReference type="ARBA" id="ARBA00022475"/>
    </source>
</evidence>
<keyword evidence="6" id="KW-0813">Transport</keyword>
<evidence type="ECO:0000256" key="6">
    <source>
        <dbReference type="ARBA" id="ARBA00023303"/>
    </source>
</evidence>
<evidence type="ECO:0000256" key="8">
    <source>
        <dbReference type="ARBA" id="ARBA00035585"/>
    </source>
</evidence>
<dbReference type="RefSeq" id="WP_034720558.1">
    <property type="nucleotide sequence ID" value="NZ_AWQS01000237.1"/>
</dbReference>
<comment type="caution">
    <text evidence="11">The sequence shown here is derived from an EMBL/GenBank/DDBJ whole genome shotgun (WGS) entry which is preliminary data.</text>
</comment>
<dbReference type="EMBL" id="AWQS01000237">
    <property type="protein sequence ID" value="EWT04478.1"/>
    <property type="molecule type" value="Genomic_DNA"/>
</dbReference>
<evidence type="ECO:0000313" key="12">
    <source>
        <dbReference type="Proteomes" id="UP000019494"/>
    </source>
</evidence>
<keyword evidence="3 10" id="KW-0812">Transmembrane</keyword>
<keyword evidence="2 10" id="KW-1003">Cell membrane</keyword>
<evidence type="ECO:0000256" key="4">
    <source>
        <dbReference type="ARBA" id="ARBA00022989"/>
    </source>
</evidence>
<dbReference type="AlphaFoldDB" id="W9GI38"/>
<evidence type="ECO:0000256" key="1">
    <source>
        <dbReference type="ARBA" id="ARBA00004651"/>
    </source>
</evidence>
<evidence type="ECO:0000256" key="5">
    <source>
        <dbReference type="ARBA" id="ARBA00023136"/>
    </source>
</evidence>
<comment type="similarity">
    <text evidence="7 10">Belongs to the fluoride channel Fluc/FEX (TC 1.A.43) family.</text>
</comment>
<dbReference type="GO" id="GO:0034220">
    <property type="term" value="P:monoatomic ion transmembrane transport"/>
    <property type="evidence" value="ECO:0007669"/>
    <property type="project" value="UniProtKB-KW"/>
</dbReference>
<dbReference type="Proteomes" id="UP000019494">
    <property type="component" value="Unassembled WGS sequence"/>
</dbReference>
<evidence type="ECO:0000256" key="7">
    <source>
        <dbReference type="ARBA" id="ARBA00035120"/>
    </source>
</evidence>
<dbReference type="InterPro" id="IPR003691">
    <property type="entry name" value="FluC"/>
</dbReference>